<organism evidence="1 2">
    <name type="scientific">Yersinia mollaretii</name>
    <dbReference type="NCBI Taxonomy" id="33060"/>
    <lineage>
        <taxon>Bacteria</taxon>
        <taxon>Pseudomonadati</taxon>
        <taxon>Pseudomonadota</taxon>
        <taxon>Gammaproteobacteria</taxon>
        <taxon>Enterobacterales</taxon>
        <taxon>Yersiniaceae</taxon>
        <taxon>Yersinia</taxon>
    </lineage>
</organism>
<sequence length="61" mass="6849">MSSKKITLDDVMYRIQQAQTVLHLWLGTLTTDDGNTPDMVDSVLTILDSLPDAIANQMERK</sequence>
<dbReference type="Proteomes" id="UP000040841">
    <property type="component" value="Unassembled WGS sequence"/>
</dbReference>
<dbReference type="RefSeq" id="WP_049679173.1">
    <property type="nucleotide sequence ID" value="NZ_CABMMJ010000013.1"/>
</dbReference>
<evidence type="ECO:0000313" key="2">
    <source>
        <dbReference type="Proteomes" id="UP000040841"/>
    </source>
</evidence>
<comment type="caution">
    <text evidence="1">The sequence shown here is derived from an EMBL/GenBank/DDBJ whole genome shotgun (WGS) entry which is preliminary data.</text>
</comment>
<protein>
    <submittedName>
        <fullName evidence="1">Uncharacterized protein</fullName>
    </submittedName>
</protein>
<reference evidence="1 2" key="1">
    <citation type="submission" date="2015-03" db="EMBL/GenBank/DDBJ databases">
        <authorList>
            <consortium name="Pathogen Informatics"/>
            <person name="Murphy D."/>
        </authorList>
    </citation>
    <scope>NUCLEOTIDE SEQUENCE [LARGE SCALE GENOMIC DNA]</scope>
    <source>
        <strain evidence="1 2">FE82747</strain>
    </source>
</reference>
<name>A0AA36PKW7_YERMO</name>
<accession>A0AA36PKW7</accession>
<evidence type="ECO:0000313" key="1">
    <source>
        <dbReference type="EMBL" id="CNI58894.1"/>
    </source>
</evidence>
<gene>
    <name evidence="1" type="ORF">ERS008502_03700</name>
</gene>
<dbReference type="AlphaFoldDB" id="A0AA36PKW7"/>
<dbReference type="EMBL" id="CQBM01000013">
    <property type="protein sequence ID" value="CNI58894.1"/>
    <property type="molecule type" value="Genomic_DNA"/>
</dbReference>
<proteinExistence type="predicted"/>